<keyword evidence="3" id="KW-1185">Reference proteome</keyword>
<name>A0A223KNG2_9BACI</name>
<dbReference type="STRING" id="1314751.GCA_001591425_03997"/>
<dbReference type="KEGG" id="bcoh:BC6307_06640"/>
<feature type="domain" description="YdhG-like" evidence="1">
    <location>
        <begin position="21"/>
        <end position="113"/>
    </location>
</feature>
<protein>
    <recommendedName>
        <fullName evidence="1">YdhG-like domain-containing protein</fullName>
    </recommendedName>
</protein>
<evidence type="ECO:0000313" key="3">
    <source>
        <dbReference type="Proteomes" id="UP000215224"/>
    </source>
</evidence>
<dbReference type="Gene3D" id="3.90.1150.200">
    <property type="match status" value="1"/>
</dbReference>
<dbReference type="Proteomes" id="UP000215224">
    <property type="component" value="Chromosome"/>
</dbReference>
<evidence type="ECO:0000259" key="1">
    <source>
        <dbReference type="Pfam" id="PF08818"/>
    </source>
</evidence>
<dbReference type="EMBL" id="CP018866">
    <property type="protein sequence ID" value="AST90979.1"/>
    <property type="molecule type" value="Genomic_DNA"/>
</dbReference>
<organism evidence="2 3">
    <name type="scientific">Sutcliffiella cohnii</name>
    <dbReference type="NCBI Taxonomy" id="33932"/>
    <lineage>
        <taxon>Bacteria</taxon>
        <taxon>Bacillati</taxon>
        <taxon>Bacillota</taxon>
        <taxon>Bacilli</taxon>
        <taxon>Bacillales</taxon>
        <taxon>Bacillaceae</taxon>
        <taxon>Sutcliffiella</taxon>
    </lineage>
</organism>
<reference evidence="2 3" key="1">
    <citation type="submission" date="2016-12" db="EMBL/GenBank/DDBJ databases">
        <title>The whole genome sequencing and assembly of Bacillus cohnii DSM 6307T strain.</title>
        <authorList>
            <person name="Lee Y.-J."/>
            <person name="Yi H."/>
            <person name="Bahn Y.-S."/>
            <person name="Kim J.F."/>
            <person name="Lee D.-W."/>
        </authorList>
    </citation>
    <scope>NUCLEOTIDE SEQUENCE [LARGE SCALE GENOMIC DNA]</scope>
    <source>
        <strain evidence="2 3">DSM 6307</strain>
    </source>
</reference>
<dbReference type="AlphaFoldDB" id="A0A223KNG2"/>
<sequence length="117" mass="13399">MNPRENIEVTKLIETLPEPIQEITNNLRELVFKSSPEIIEEVKWSKPSYTQNGLVCYLAAAKKHVNLGFYRGSDLSDKDGVLQGTGKQMRHIQVKKVEDIKQDLFISMIQEAIELNQ</sequence>
<evidence type="ECO:0000313" key="2">
    <source>
        <dbReference type="EMBL" id="AST90979.1"/>
    </source>
</evidence>
<dbReference type="Pfam" id="PF08818">
    <property type="entry name" value="DUF1801"/>
    <property type="match status" value="1"/>
</dbReference>
<proteinExistence type="predicted"/>
<dbReference type="SUPFAM" id="SSF159888">
    <property type="entry name" value="YdhG-like"/>
    <property type="match status" value="1"/>
</dbReference>
<accession>A0A223KNG2</accession>
<dbReference type="InterPro" id="IPR014922">
    <property type="entry name" value="YdhG-like"/>
</dbReference>
<gene>
    <name evidence="2" type="ORF">BC6307_06640</name>
</gene>
<dbReference type="RefSeq" id="WP_066420001.1">
    <property type="nucleotide sequence ID" value="NZ_CP018866.1"/>
</dbReference>